<evidence type="ECO:0000313" key="3">
    <source>
        <dbReference type="Proteomes" id="UP000195570"/>
    </source>
</evidence>
<dbReference type="RefSeq" id="XP_067081813.1">
    <property type="nucleotide sequence ID" value="XM_067225712.1"/>
</dbReference>
<dbReference type="GeneID" id="92376615"/>
<feature type="region of interest" description="Disordered" evidence="1">
    <location>
        <begin position="97"/>
        <end position="117"/>
    </location>
</feature>
<feature type="region of interest" description="Disordered" evidence="1">
    <location>
        <begin position="173"/>
        <end position="221"/>
    </location>
</feature>
<keyword evidence="3" id="KW-1185">Reference proteome</keyword>
<dbReference type="AlphaFoldDB" id="A0A1G4IG22"/>
<feature type="compositionally biased region" description="Polar residues" evidence="1">
    <location>
        <begin position="100"/>
        <end position="117"/>
    </location>
</feature>
<reference evidence="2" key="1">
    <citation type="submission" date="2016-09" db="EMBL/GenBank/DDBJ databases">
        <authorList>
            <person name="Hebert L."/>
            <person name="Moumen B."/>
        </authorList>
    </citation>
    <scope>NUCLEOTIDE SEQUENCE [LARGE SCALE GENOMIC DNA]</scope>
    <source>
        <strain evidence="2">OVI</strain>
    </source>
</reference>
<evidence type="ECO:0000313" key="2">
    <source>
        <dbReference type="EMBL" id="SCU71095.1"/>
    </source>
</evidence>
<protein>
    <submittedName>
        <fullName evidence="2">Uncharacterized protein</fullName>
    </submittedName>
</protein>
<accession>A0A1G4IG22</accession>
<sequence>MMELPMEMNVDGVPMVLSKVSYSPMLDFGGTFSYRRYCFVGELQPEGYVNWFFAPLEGYKDKRLRVHESAVKEGALNHLVFMRLGELSFRQYKLKHIPSPTEQPHSPVTPQGDSTKQLMGHAHPHFNYIFEAMRQDQASSPSPRSSSIGSDCTYHSSKESCESLQMSSSLVDLPGKRLSNASLRSGVRPPLEARRGAVCDDEGFLPPVRSLKKSSERSQEL</sequence>
<evidence type="ECO:0000256" key="1">
    <source>
        <dbReference type="SAM" id="MobiDB-lite"/>
    </source>
</evidence>
<name>A0A1G4IG22_TRYEQ</name>
<dbReference type="EMBL" id="CZPT02001566">
    <property type="protein sequence ID" value="SCU71095.1"/>
    <property type="molecule type" value="Genomic_DNA"/>
</dbReference>
<gene>
    <name evidence="2" type="ORF">TEOVI_000267500</name>
</gene>
<proteinExistence type="predicted"/>
<dbReference type="VEuPathDB" id="TriTrypDB:TEOVI_000267500"/>
<organism evidence="2 3">
    <name type="scientific">Trypanosoma equiperdum</name>
    <dbReference type="NCBI Taxonomy" id="5694"/>
    <lineage>
        <taxon>Eukaryota</taxon>
        <taxon>Discoba</taxon>
        <taxon>Euglenozoa</taxon>
        <taxon>Kinetoplastea</taxon>
        <taxon>Metakinetoplastina</taxon>
        <taxon>Trypanosomatida</taxon>
        <taxon>Trypanosomatidae</taxon>
        <taxon>Trypanosoma</taxon>
    </lineage>
</organism>
<dbReference type="Proteomes" id="UP000195570">
    <property type="component" value="Unassembled WGS sequence"/>
</dbReference>
<comment type="caution">
    <text evidence="2">The sequence shown here is derived from an EMBL/GenBank/DDBJ whole genome shotgun (WGS) entry which is preliminary data.</text>
</comment>